<proteinExistence type="predicted"/>
<feature type="region of interest" description="Disordered" evidence="1">
    <location>
        <begin position="1"/>
        <end position="22"/>
    </location>
</feature>
<reference evidence="2 3" key="1">
    <citation type="journal article" date="2011" name="Genome Res.">
        <title>Phylogeny-wide analysis of social amoeba genomes highlights ancient origins for complex intercellular communication.</title>
        <authorList>
            <person name="Heidel A.J."/>
            <person name="Lawal H.M."/>
            <person name="Felder M."/>
            <person name="Schilde C."/>
            <person name="Helps N.R."/>
            <person name="Tunggal B."/>
            <person name="Rivero F."/>
            <person name="John U."/>
            <person name="Schleicher M."/>
            <person name="Eichinger L."/>
            <person name="Platzer M."/>
            <person name="Noegel A.A."/>
            <person name="Schaap P."/>
            <person name="Gloeckner G."/>
        </authorList>
    </citation>
    <scope>NUCLEOTIDE SEQUENCE [LARGE SCALE GENOMIC DNA]</scope>
    <source>
        <strain evidence="3">ATCC 26659 / Pp 5 / PN500</strain>
    </source>
</reference>
<dbReference type="RefSeq" id="XP_020433939.1">
    <property type="nucleotide sequence ID" value="XM_020575950.1"/>
</dbReference>
<feature type="compositionally biased region" description="Basic and acidic residues" evidence="1">
    <location>
        <begin position="1"/>
        <end position="15"/>
    </location>
</feature>
<dbReference type="EMBL" id="ADBJ01000022">
    <property type="protein sequence ID" value="EFA81822.1"/>
    <property type="molecule type" value="Genomic_DNA"/>
</dbReference>
<protein>
    <submittedName>
        <fullName evidence="2">Uncharacterized protein</fullName>
    </submittedName>
</protein>
<organism evidence="2 3">
    <name type="scientific">Heterostelium pallidum (strain ATCC 26659 / Pp 5 / PN500)</name>
    <name type="common">Cellular slime mold</name>
    <name type="synonym">Polysphondylium pallidum</name>
    <dbReference type="NCBI Taxonomy" id="670386"/>
    <lineage>
        <taxon>Eukaryota</taxon>
        <taxon>Amoebozoa</taxon>
        <taxon>Evosea</taxon>
        <taxon>Eumycetozoa</taxon>
        <taxon>Dictyostelia</taxon>
        <taxon>Acytosteliales</taxon>
        <taxon>Acytosteliaceae</taxon>
        <taxon>Heterostelium</taxon>
    </lineage>
</organism>
<dbReference type="InParanoid" id="D3B9B0"/>
<dbReference type="AlphaFoldDB" id="D3B9B0"/>
<comment type="caution">
    <text evidence="2">The sequence shown here is derived from an EMBL/GenBank/DDBJ whole genome shotgun (WGS) entry which is preliminary data.</text>
</comment>
<keyword evidence="3" id="KW-1185">Reference proteome</keyword>
<evidence type="ECO:0000256" key="1">
    <source>
        <dbReference type="SAM" id="MobiDB-lite"/>
    </source>
</evidence>
<sequence>MTQHGSESDTQRDAEVPQNTLQAGAVYQSDTIEILHEARIDNALTKTNKPDLIVKNRTKKSIKIIEKSVPYDNNIVKRDRDKIEKYQPLAAALKKSNPDHNVAVIPIIIGAFGTYNTDNQRRSTYCPPPTLLSKAARHQRPLLHFK</sequence>
<name>D3B9B0_HETP5</name>
<dbReference type="Proteomes" id="UP000001396">
    <property type="component" value="Unassembled WGS sequence"/>
</dbReference>
<gene>
    <name evidence="2" type="ORF">PPL_05054</name>
</gene>
<accession>D3B9B0</accession>
<evidence type="ECO:0000313" key="3">
    <source>
        <dbReference type="Proteomes" id="UP000001396"/>
    </source>
</evidence>
<evidence type="ECO:0000313" key="2">
    <source>
        <dbReference type="EMBL" id="EFA81822.1"/>
    </source>
</evidence>
<dbReference type="GeneID" id="31360540"/>